<feature type="domain" description="GST N-terminal" evidence="2">
    <location>
        <begin position="1"/>
        <end position="80"/>
    </location>
</feature>
<evidence type="ECO:0000259" key="2">
    <source>
        <dbReference type="PROSITE" id="PS50404"/>
    </source>
</evidence>
<name>A0ABU3BC67_9GAMM</name>
<feature type="domain" description="GST C-terminal" evidence="3">
    <location>
        <begin position="85"/>
        <end position="216"/>
    </location>
</feature>
<protein>
    <submittedName>
        <fullName evidence="4">Glutathione S-transferase family protein</fullName>
    </submittedName>
</protein>
<dbReference type="SUPFAM" id="SSF47616">
    <property type="entry name" value="GST C-terminal domain-like"/>
    <property type="match status" value="1"/>
</dbReference>
<evidence type="ECO:0000313" key="5">
    <source>
        <dbReference type="Proteomes" id="UP001259982"/>
    </source>
</evidence>
<dbReference type="SUPFAM" id="SSF52833">
    <property type="entry name" value="Thioredoxin-like"/>
    <property type="match status" value="1"/>
</dbReference>
<dbReference type="InterPro" id="IPR004045">
    <property type="entry name" value="Glutathione_S-Trfase_N"/>
</dbReference>
<evidence type="ECO:0000313" key="4">
    <source>
        <dbReference type="EMBL" id="MDT0618853.1"/>
    </source>
</evidence>
<keyword evidence="5" id="KW-1185">Reference proteome</keyword>
<evidence type="ECO:0000256" key="1">
    <source>
        <dbReference type="ARBA" id="ARBA00011738"/>
    </source>
</evidence>
<reference evidence="4 5" key="1">
    <citation type="submission" date="2023-09" db="EMBL/GenBank/DDBJ databases">
        <authorList>
            <person name="Rey-Velasco X."/>
        </authorList>
    </citation>
    <scope>NUCLEOTIDE SEQUENCE [LARGE SCALE GENOMIC DNA]</scope>
    <source>
        <strain evidence="4 5">P385</strain>
    </source>
</reference>
<dbReference type="SFLD" id="SFLDG00358">
    <property type="entry name" value="Main_(cytGST)"/>
    <property type="match status" value="1"/>
</dbReference>
<proteinExistence type="predicted"/>
<dbReference type="InterPro" id="IPR034345">
    <property type="entry name" value="Gtt2-like_N"/>
</dbReference>
<comment type="subunit">
    <text evidence="1">Homodimer.</text>
</comment>
<dbReference type="Proteomes" id="UP001259982">
    <property type="component" value="Unassembled WGS sequence"/>
</dbReference>
<organism evidence="4 5">
    <name type="scientific">Spectribacter acetivorans</name>
    <dbReference type="NCBI Taxonomy" id="3075603"/>
    <lineage>
        <taxon>Bacteria</taxon>
        <taxon>Pseudomonadati</taxon>
        <taxon>Pseudomonadota</taxon>
        <taxon>Gammaproteobacteria</taxon>
        <taxon>Salinisphaerales</taxon>
        <taxon>Salinisphaeraceae</taxon>
        <taxon>Spectribacter</taxon>
    </lineage>
</organism>
<dbReference type="Gene3D" id="1.20.1050.10">
    <property type="match status" value="1"/>
</dbReference>
<dbReference type="EMBL" id="JAVRHY010000008">
    <property type="protein sequence ID" value="MDT0618853.1"/>
    <property type="molecule type" value="Genomic_DNA"/>
</dbReference>
<dbReference type="Pfam" id="PF13409">
    <property type="entry name" value="GST_N_2"/>
    <property type="match status" value="1"/>
</dbReference>
<accession>A0ABU3BC67</accession>
<dbReference type="Pfam" id="PF00043">
    <property type="entry name" value="GST_C"/>
    <property type="match status" value="1"/>
</dbReference>
<dbReference type="PANTHER" id="PTHR43969:SF9">
    <property type="entry name" value="GLUTATHIONE S TRANSFERASE D10, ISOFORM A-RELATED"/>
    <property type="match status" value="1"/>
</dbReference>
<dbReference type="Gene3D" id="3.40.30.10">
    <property type="entry name" value="Glutaredoxin"/>
    <property type="match status" value="1"/>
</dbReference>
<dbReference type="InterPro" id="IPR004046">
    <property type="entry name" value="GST_C"/>
</dbReference>
<dbReference type="PROSITE" id="PS50404">
    <property type="entry name" value="GST_NTER"/>
    <property type="match status" value="1"/>
</dbReference>
<dbReference type="RefSeq" id="WP_311659079.1">
    <property type="nucleotide sequence ID" value="NZ_JAVRHY010000008.1"/>
</dbReference>
<dbReference type="PANTHER" id="PTHR43969">
    <property type="entry name" value="GLUTATHIONE S TRANSFERASE D10, ISOFORM A-RELATED"/>
    <property type="match status" value="1"/>
</dbReference>
<dbReference type="InterPro" id="IPR010987">
    <property type="entry name" value="Glutathione-S-Trfase_C-like"/>
</dbReference>
<comment type="caution">
    <text evidence="4">The sequence shown here is derived from an EMBL/GenBank/DDBJ whole genome shotgun (WGS) entry which is preliminary data.</text>
</comment>
<dbReference type="CDD" id="cd03051">
    <property type="entry name" value="GST_N_GTT2_like"/>
    <property type="match status" value="1"/>
</dbReference>
<dbReference type="PROSITE" id="PS50405">
    <property type="entry name" value="GST_CTER"/>
    <property type="match status" value="1"/>
</dbReference>
<dbReference type="InterPro" id="IPR036249">
    <property type="entry name" value="Thioredoxin-like_sf"/>
</dbReference>
<sequence length="216" mass="24070">MKLLNSLGPNPRLVRMFMHEKGIELPQVDHDLLGGENRGDAFVKKNPAGQIPALELDDGTVIGETVAICEYLEEKHPSPALVGSTPEERVNTRMWVRRVELNITEFLLNGFRFAEGYDLFKDRTMCLPEAADGLKKKGQAGLVWLDDLMADREYVAGNKMTLADIVLYCHLDFVASVGQPLDPGLKNVGRWFDSMNARASAEATIAPNWQELGMRV</sequence>
<dbReference type="InterPro" id="IPR040079">
    <property type="entry name" value="Glutathione_S-Trfase"/>
</dbReference>
<dbReference type="SFLD" id="SFLDS00019">
    <property type="entry name" value="Glutathione_Transferase_(cytos"/>
    <property type="match status" value="1"/>
</dbReference>
<evidence type="ECO:0000259" key="3">
    <source>
        <dbReference type="PROSITE" id="PS50405"/>
    </source>
</evidence>
<dbReference type="InterPro" id="IPR036282">
    <property type="entry name" value="Glutathione-S-Trfase_C_sf"/>
</dbReference>
<gene>
    <name evidence="4" type="ORF">RM531_10240</name>
</gene>